<organism evidence="1 2">
    <name type="scientific">Granulicella sibirica</name>
    <dbReference type="NCBI Taxonomy" id="2479048"/>
    <lineage>
        <taxon>Bacteria</taxon>
        <taxon>Pseudomonadati</taxon>
        <taxon>Acidobacteriota</taxon>
        <taxon>Terriglobia</taxon>
        <taxon>Terriglobales</taxon>
        <taxon>Acidobacteriaceae</taxon>
        <taxon>Granulicella</taxon>
    </lineage>
</organism>
<reference evidence="1 2" key="1">
    <citation type="submission" date="2018-11" db="EMBL/GenBank/DDBJ databases">
        <authorList>
            <person name="Mardanov A.V."/>
            <person name="Ravin N.V."/>
            <person name="Dedysh S.N."/>
        </authorList>
    </citation>
    <scope>NUCLEOTIDE SEQUENCE [LARGE SCALE GENOMIC DNA]</scope>
    <source>
        <strain evidence="1 2">AF10</strain>
    </source>
</reference>
<evidence type="ECO:0000313" key="2">
    <source>
        <dbReference type="Proteomes" id="UP000289437"/>
    </source>
</evidence>
<gene>
    <name evidence="1" type="ORF">GRAN_1773</name>
</gene>
<evidence type="ECO:0000313" key="1">
    <source>
        <dbReference type="EMBL" id="RXH58463.1"/>
    </source>
</evidence>
<dbReference type="EMBL" id="RDSM01000001">
    <property type="protein sequence ID" value="RXH58463.1"/>
    <property type="molecule type" value="Genomic_DNA"/>
</dbReference>
<proteinExistence type="predicted"/>
<protein>
    <submittedName>
        <fullName evidence="1">Uncharacterized protein</fullName>
    </submittedName>
</protein>
<keyword evidence="2" id="KW-1185">Reference proteome</keyword>
<reference evidence="2" key="2">
    <citation type="submission" date="2019-02" db="EMBL/GenBank/DDBJ databases">
        <title>Granulicella sibirica sp. nov., a psychrotolerant acidobacterium isolated from an organic soil layer in forested tundra, West Siberia.</title>
        <authorList>
            <person name="Oshkin I.Y."/>
            <person name="Kulichevskaya I.S."/>
            <person name="Rijpstra W.I.C."/>
            <person name="Sinninghe Damste J.S."/>
            <person name="Rakitin A.L."/>
            <person name="Ravin N.V."/>
            <person name="Dedysh S.N."/>
        </authorList>
    </citation>
    <scope>NUCLEOTIDE SEQUENCE [LARGE SCALE GENOMIC DNA]</scope>
    <source>
        <strain evidence="2">AF10</strain>
    </source>
</reference>
<comment type="caution">
    <text evidence="1">The sequence shown here is derived from an EMBL/GenBank/DDBJ whole genome shotgun (WGS) entry which is preliminary data.</text>
</comment>
<dbReference type="AlphaFoldDB" id="A0A4Q0T489"/>
<dbReference type="OrthoDB" id="122395at2"/>
<dbReference type="RefSeq" id="WP_128912454.1">
    <property type="nucleotide sequence ID" value="NZ_RDSM01000001.1"/>
</dbReference>
<name>A0A4Q0T489_9BACT</name>
<accession>A0A4Q0T489</accession>
<dbReference type="Proteomes" id="UP000289437">
    <property type="component" value="Unassembled WGS sequence"/>
</dbReference>
<sequence>MQVLCERSNTGSDVRCTICGQGFLVYWQRTSPSERALARQKVILTLKEHHENEMSGHHAHPSERFSIPSWDTDVRFAAIAEHEEHHLQRA</sequence>